<reference evidence="2 3" key="1">
    <citation type="submission" date="2023-07" db="EMBL/GenBank/DDBJ databases">
        <authorList>
            <person name="Peeters C."/>
        </authorList>
    </citation>
    <scope>NUCLEOTIDE SEQUENCE [LARGE SCALE GENOMIC DNA]</scope>
    <source>
        <strain evidence="2 3">LMG 18096</strain>
    </source>
</reference>
<dbReference type="SUPFAM" id="SSF54909">
    <property type="entry name" value="Dimeric alpha+beta barrel"/>
    <property type="match status" value="1"/>
</dbReference>
<dbReference type="EMBL" id="CATZAT010000018">
    <property type="protein sequence ID" value="CAJ0806048.1"/>
    <property type="molecule type" value="Genomic_DNA"/>
</dbReference>
<evidence type="ECO:0000259" key="1">
    <source>
        <dbReference type="Pfam" id="PF03992"/>
    </source>
</evidence>
<dbReference type="RefSeq" id="WP_112187125.1">
    <property type="nucleotide sequence ID" value="NZ_CATZAT010000018.1"/>
</dbReference>
<evidence type="ECO:0000313" key="2">
    <source>
        <dbReference type="EMBL" id="CAJ0806048.1"/>
    </source>
</evidence>
<gene>
    <name evidence="2" type="ORF">LMG18096_04728</name>
</gene>
<accession>A0ABC8QJ16</accession>
<comment type="caution">
    <text evidence="2">The sequence shown here is derived from an EMBL/GenBank/DDBJ whole genome shotgun (WGS) entry which is preliminary data.</text>
</comment>
<dbReference type="Pfam" id="PF03992">
    <property type="entry name" value="ABM"/>
    <property type="match status" value="1"/>
</dbReference>
<keyword evidence="3" id="KW-1185">Reference proteome</keyword>
<organism evidence="2 3">
    <name type="scientific">Ralstonia holmesii</name>
    <dbReference type="NCBI Taxonomy" id="3058602"/>
    <lineage>
        <taxon>Bacteria</taxon>
        <taxon>Pseudomonadati</taxon>
        <taxon>Pseudomonadota</taxon>
        <taxon>Betaproteobacteria</taxon>
        <taxon>Burkholderiales</taxon>
        <taxon>Burkholderiaceae</taxon>
        <taxon>Ralstonia</taxon>
    </lineage>
</organism>
<name>A0ABC8QJ16_9RALS</name>
<protein>
    <recommendedName>
        <fullName evidence="1">ABM domain-containing protein</fullName>
    </recommendedName>
</protein>
<dbReference type="InterPro" id="IPR011008">
    <property type="entry name" value="Dimeric_a/b-barrel"/>
</dbReference>
<sequence>MPTFEPLDPDFPVARQVEIDAGPIVMVNLCTMAPEDEDAFLAAWTSDARFMKLQPGFISTQLHRALGANPTYFNYAVFDSVAAWRDAFNHPEFRERLQAHPASVIARPHLFEKVAVPDLCTA</sequence>
<dbReference type="AlphaFoldDB" id="A0ABC8QJ16"/>
<dbReference type="Gene3D" id="3.30.70.100">
    <property type="match status" value="1"/>
</dbReference>
<dbReference type="InterPro" id="IPR007138">
    <property type="entry name" value="ABM_dom"/>
</dbReference>
<proteinExistence type="predicted"/>
<evidence type="ECO:0000313" key="3">
    <source>
        <dbReference type="Proteomes" id="UP001189663"/>
    </source>
</evidence>
<feature type="domain" description="ABM" evidence="1">
    <location>
        <begin position="23"/>
        <end position="95"/>
    </location>
</feature>
<dbReference type="Proteomes" id="UP001189663">
    <property type="component" value="Unassembled WGS sequence"/>
</dbReference>